<organism evidence="1 2">
    <name type="scientific">Dreissena polymorpha</name>
    <name type="common">Zebra mussel</name>
    <name type="synonym">Mytilus polymorpha</name>
    <dbReference type="NCBI Taxonomy" id="45954"/>
    <lineage>
        <taxon>Eukaryota</taxon>
        <taxon>Metazoa</taxon>
        <taxon>Spiralia</taxon>
        <taxon>Lophotrochozoa</taxon>
        <taxon>Mollusca</taxon>
        <taxon>Bivalvia</taxon>
        <taxon>Autobranchia</taxon>
        <taxon>Heteroconchia</taxon>
        <taxon>Euheterodonta</taxon>
        <taxon>Imparidentia</taxon>
        <taxon>Neoheterodontei</taxon>
        <taxon>Myida</taxon>
        <taxon>Dreissenoidea</taxon>
        <taxon>Dreissenidae</taxon>
        <taxon>Dreissena</taxon>
    </lineage>
</organism>
<proteinExistence type="predicted"/>
<dbReference type="EMBL" id="JAIWYP010000001">
    <property type="protein sequence ID" value="KAH3894463.1"/>
    <property type="molecule type" value="Genomic_DNA"/>
</dbReference>
<sequence>MSGQIISYRDAGTKGPKAGLSRRDRDVWHINILTKFHKDWMKTATSIVYTNKLLTDARTHKEHRISHGHIRSPCHFVTDCDSHVFQPTGIIFEIFHEDQTINVASRVKNAPYLCGHVFQVNISIFKLNRHIQKTHVLAKFPEDWTKDVTFRVFTLTYRETALPPGGHVFSSIWTIFKLVPDINRTNVSTKFHDDWAKIVNSRVFTRNTAPPTGGNLHEDLASNVTSTVFTSFELSLGINGTSVLTKFHEDRTIKASRVFTRQNVDDARRTTDKKRFQKLTMSMLCSGELKRNMTARQ</sequence>
<keyword evidence="2" id="KW-1185">Reference proteome</keyword>
<evidence type="ECO:0000313" key="1">
    <source>
        <dbReference type="EMBL" id="KAH3894463.1"/>
    </source>
</evidence>
<evidence type="ECO:0000313" key="2">
    <source>
        <dbReference type="Proteomes" id="UP000828390"/>
    </source>
</evidence>
<dbReference type="Proteomes" id="UP000828390">
    <property type="component" value="Unassembled WGS sequence"/>
</dbReference>
<reference evidence="1" key="2">
    <citation type="submission" date="2020-11" db="EMBL/GenBank/DDBJ databases">
        <authorList>
            <person name="McCartney M.A."/>
            <person name="Auch B."/>
            <person name="Kono T."/>
            <person name="Mallez S."/>
            <person name="Becker A."/>
            <person name="Gohl D.M."/>
            <person name="Silverstein K.A.T."/>
            <person name="Koren S."/>
            <person name="Bechman K.B."/>
            <person name="Herman A."/>
            <person name="Abrahante J.E."/>
            <person name="Garbe J."/>
        </authorList>
    </citation>
    <scope>NUCLEOTIDE SEQUENCE</scope>
    <source>
        <strain evidence="1">Duluth1</strain>
        <tissue evidence="1">Whole animal</tissue>
    </source>
</reference>
<accession>A0A9D4S8J1</accession>
<dbReference type="AlphaFoldDB" id="A0A9D4S8J1"/>
<gene>
    <name evidence="1" type="ORF">DPMN_018620</name>
</gene>
<protein>
    <submittedName>
        <fullName evidence="1">Uncharacterized protein</fullName>
    </submittedName>
</protein>
<reference evidence="1" key="1">
    <citation type="journal article" date="2019" name="bioRxiv">
        <title>The Genome of the Zebra Mussel, Dreissena polymorpha: A Resource for Invasive Species Research.</title>
        <authorList>
            <person name="McCartney M.A."/>
            <person name="Auch B."/>
            <person name="Kono T."/>
            <person name="Mallez S."/>
            <person name="Zhang Y."/>
            <person name="Obille A."/>
            <person name="Becker A."/>
            <person name="Abrahante J.E."/>
            <person name="Garbe J."/>
            <person name="Badalamenti J.P."/>
            <person name="Herman A."/>
            <person name="Mangelson H."/>
            <person name="Liachko I."/>
            <person name="Sullivan S."/>
            <person name="Sone E.D."/>
            <person name="Koren S."/>
            <person name="Silverstein K.A.T."/>
            <person name="Beckman K.B."/>
            <person name="Gohl D.M."/>
        </authorList>
    </citation>
    <scope>NUCLEOTIDE SEQUENCE</scope>
    <source>
        <strain evidence="1">Duluth1</strain>
        <tissue evidence="1">Whole animal</tissue>
    </source>
</reference>
<name>A0A9D4S8J1_DREPO</name>
<comment type="caution">
    <text evidence="1">The sequence shown here is derived from an EMBL/GenBank/DDBJ whole genome shotgun (WGS) entry which is preliminary data.</text>
</comment>